<accession>A0A174SU05</accession>
<gene>
    <name evidence="2" type="primary">glcK_1</name>
    <name evidence="2" type="ORF">ERS852568_01550</name>
</gene>
<dbReference type="Pfam" id="PF00480">
    <property type="entry name" value="ROK"/>
    <property type="match status" value="1"/>
</dbReference>
<keyword evidence="2" id="KW-0808">Transferase</keyword>
<dbReference type="InterPro" id="IPR043129">
    <property type="entry name" value="ATPase_NBD"/>
</dbReference>
<reference evidence="2 3" key="1">
    <citation type="submission" date="2015-09" db="EMBL/GenBank/DDBJ databases">
        <authorList>
            <consortium name="Pathogen Informatics"/>
        </authorList>
    </citation>
    <scope>NUCLEOTIDE SEQUENCE [LARGE SCALE GENOMIC DNA]</scope>
    <source>
        <strain evidence="2 3">2789STDY5834956</strain>
    </source>
</reference>
<comment type="similarity">
    <text evidence="1">Belongs to the ROK (NagC/XylR) family.</text>
</comment>
<evidence type="ECO:0000256" key="1">
    <source>
        <dbReference type="ARBA" id="ARBA00006479"/>
    </source>
</evidence>
<dbReference type="EMBL" id="CZBO01000002">
    <property type="protein sequence ID" value="CUQ01122.1"/>
    <property type="molecule type" value="Genomic_DNA"/>
</dbReference>
<evidence type="ECO:0000313" key="2">
    <source>
        <dbReference type="EMBL" id="CUQ01122.1"/>
    </source>
</evidence>
<proteinExistence type="inferred from homology"/>
<protein>
    <submittedName>
        <fullName evidence="2">Glucose kinase</fullName>
        <ecNumber evidence="2">2.7.1.2</ecNumber>
    </submittedName>
</protein>
<dbReference type="GO" id="GO:0004340">
    <property type="term" value="F:glucokinase activity"/>
    <property type="evidence" value="ECO:0007669"/>
    <property type="project" value="UniProtKB-EC"/>
</dbReference>
<dbReference type="PANTHER" id="PTHR18964">
    <property type="entry name" value="ROK (REPRESSOR, ORF, KINASE) FAMILY"/>
    <property type="match status" value="1"/>
</dbReference>
<dbReference type="Gene3D" id="3.30.420.40">
    <property type="match status" value="2"/>
</dbReference>
<dbReference type="PANTHER" id="PTHR18964:SF149">
    <property type="entry name" value="BIFUNCTIONAL UDP-N-ACETYLGLUCOSAMINE 2-EPIMERASE_N-ACETYLMANNOSAMINE KINASE"/>
    <property type="match status" value="1"/>
</dbReference>
<organism evidence="2 3">
    <name type="scientific">Clostridium baratii</name>
    <dbReference type="NCBI Taxonomy" id="1561"/>
    <lineage>
        <taxon>Bacteria</taxon>
        <taxon>Bacillati</taxon>
        <taxon>Bacillota</taxon>
        <taxon>Clostridia</taxon>
        <taxon>Eubacteriales</taxon>
        <taxon>Clostridiaceae</taxon>
        <taxon>Clostridium</taxon>
    </lineage>
</organism>
<dbReference type="EC" id="2.7.1.2" evidence="2"/>
<dbReference type="SUPFAM" id="SSF53067">
    <property type="entry name" value="Actin-like ATPase domain"/>
    <property type="match status" value="1"/>
</dbReference>
<evidence type="ECO:0000313" key="3">
    <source>
        <dbReference type="Proteomes" id="UP000095563"/>
    </source>
</evidence>
<dbReference type="InterPro" id="IPR000600">
    <property type="entry name" value="ROK"/>
</dbReference>
<keyword evidence="2" id="KW-0418">Kinase</keyword>
<dbReference type="CDD" id="cd24076">
    <property type="entry name" value="ASKHA_ATPase_ROK_BsXylR-like"/>
    <property type="match status" value="1"/>
</dbReference>
<dbReference type="Proteomes" id="UP000095563">
    <property type="component" value="Unassembled WGS sequence"/>
</dbReference>
<dbReference type="AlphaFoldDB" id="A0A174SU05"/>
<name>A0A174SU05_9CLOT</name>
<sequence>MENLYMKQLFVGVDLGGTKIYTAIANKAGEILNEIVVKTEAEKGYEQIVDKIKMSISHVLEGIDKADVKAIGIGSPGPLDIKNGLIAEPPNLPFKNYNIVKELKEEFDLPVYLDNDANAATLAEFMFGAGFGTENMVYVTASTGVGGGAILNGKIYRGSTANALEVGHTTINVTGKRCGCGNRGCVEALSSGTAIRNAAVEAVKSNIKTSLKDYDEVTAKEVFDEAGKGDRVANEILDEALSYLGAAVSNYANIFDPDMIVIGGGITNGGKIVFDKIRKEMEKRCLGPVLNHCKVEKAKLEGQAGVLGAVALAMIESKGK</sequence>